<feature type="transmembrane region" description="Helical" evidence="8">
    <location>
        <begin position="343"/>
        <end position="363"/>
    </location>
</feature>
<reference evidence="10" key="1">
    <citation type="submission" date="2020-05" db="EMBL/GenBank/DDBJ databases">
        <authorList>
            <person name="Chiriac C."/>
            <person name="Salcher M."/>
            <person name="Ghai R."/>
            <person name="Kavagutti S V."/>
        </authorList>
    </citation>
    <scope>NUCLEOTIDE SEQUENCE</scope>
</reference>
<feature type="transmembrane region" description="Helical" evidence="8">
    <location>
        <begin position="480"/>
        <end position="502"/>
    </location>
</feature>
<dbReference type="PANTHER" id="PTHR47019">
    <property type="entry name" value="LIPID II FLIPPASE MURJ"/>
    <property type="match status" value="1"/>
</dbReference>
<dbReference type="CDD" id="cd13123">
    <property type="entry name" value="MATE_MurJ_like"/>
    <property type="match status" value="1"/>
</dbReference>
<feature type="transmembrane region" description="Helical" evidence="8">
    <location>
        <begin position="302"/>
        <end position="322"/>
    </location>
</feature>
<dbReference type="InterPro" id="IPR004268">
    <property type="entry name" value="MurJ"/>
</dbReference>
<dbReference type="GO" id="GO:0009252">
    <property type="term" value="P:peptidoglycan biosynthetic process"/>
    <property type="evidence" value="ECO:0007669"/>
    <property type="project" value="UniProtKB-KW"/>
</dbReference>
<dbReference type="EMBL" id="CAFBNF010000012">
    <property type="protein sequence ID" value="CAB4930869.1"/>
    <property type="molecule type" value="Genomic_DNA"/>
</dbReference>
<dbReference type="NCBIfam" id="TIGR01695">
    <property type="entry name" value="murJ_mviN"/>
    <property type="match status" value="1"/>
</dbReference>
<evidence type="ECO:0000256" key="6">
    <source>
        <dbReference type="ARBA" id="ARBA00022989"/>
    </source>
</evidence>
<keyword evidence="4" id="KW-0133">Cell shape</keyword>
<evidence type="ECO:0000256" key="1">
    <source>
        <dbReference type="ARBA" id="ARBA00004651"/>
    </source>
</evidence>
<evidence type="ECO:0000256" key="7">
    <source>
        <dbReference type="ARBA" id="ARBA00023136"/>
    </source>
</evidence>
<evidence type="ECO:0000256" key="8">
    <source>
        <dbReference type="SAM" id="Phobius"/>
    </source>
</evidence>
<organism evidence="10">
    <name type="scientific">freshwater metagenome</name>
    <dbReference type="NCBI Taxonomy" id="449393"/>
    <lineage>
        <taxon>unclassified sequences</taxon>
        <taxon>metagenomes</taxon>
        <taxon>ecological metagenomes</taxon>
    </lineage>
</organism>
<keyword evidence="2" id="KW-1003">Cell membrane</keyword>
<evidence type="ECO:0000313" key="9">
    <source>
        <dbReference type="EMBL" id="CAB4930869.1"/>
    </source>
</evidence>
<feature type="transmembrane region" description="Helical" evidence="8">
    <location>
        <begin position="140"/>
        <end position="161"/>
    </location>
</feature>
<dbReference type="GO" id="GO:0008360">
    <property type="term" value="P:regulation of cell shape"/>
    <property type="evidence" value="ECO:0007669"/>
    <property type="project" value="UniProtKB-KW"/>
</dbReference>
<keyword evidence="3 8" id="KW-0812">Transmembrane</keyword>
<keyword evidence="5" id="KW-0573">Peptidoglycan synthesis</keyword>
<feature type="transmembrane region" description="Helical" evidence="8">
    <location>
        <begin position="417"/>
        <end position="439"/>
    </location>
</feature>
<feature type="transmembrane region" description="Helical" evidence="8">
    <location>
        <begin position="173"/>
        <end position="199"/>
    </location>
</feature>
<dbReference type="PRINTS" id="PR01806">
    <property type="entry name" value="VIRFACTRMVIN"/>
</dbReference>
<keyword evidence="7 8" id="KW-0472">Membrane</keyword>
<proteinExistence type="predicted"/>
<feature type="transmembrane region" description="Helical" evidence="8">
    <location>
        <begin position="383"/>
        <end position="405"/>
    </location>
</feature>
<dbReference type="GO" id="GO:0034204">
    <property type="term" value="P:lipid translocation"/>
    <property type="evidence" value="ECO:0007669"/>
    <property type="project" value="TreeGrafter"/>
</dbReference>
<dbReference type="EMBL" id="CAFBOZ010000004">
    <property type="protein sequence ID" value="CAB4991192.1"/>
    <property type="molecule type" value="Genomic_DNA"/>
</dbReference>
<evidence type="ECO:0000313" key="10">
    <source>
        <dbReference type="EMBL" id="CAB4991192.1"/>
    </source>
</evidence>
<dbReference type="PANTHER" id="PTHR47019:SF1">
    <property type="entry name" value="LIPID II FLIPPASE MURJ"/>
    <property type="match status" value="1"/>
</dbReference>
<comment type="subcellular location">
    <subcellularLocation>
        <location evidence="1">Cell membrane</location>
        <topology evidence="1">Multi-pass membrane protein</topology>
    </subcellularLocation>
</comment>
<evidence type="ECO:0000256" key="4">
    <source>
        <dbReference type="ARBA" id="ARBA00022960"/>
    </source>
</evidence>
<gene>
    <name evidence="9" type="ORF">UFOPK3773_00234</name>
    <name evidence="10" type="ORF">UFOPK3992_00054</name>
</gene>
<accession>A0A6J7NKA9</accession>
<dbReference type="GO" id="GO:0005886">
    <property type="term" value="C:plasma membrane"/>
    <property type="evidence" value="ECO:0007669"/>
    <property type="project" value="UniProtKB-SubCell"/>
</dbReference>
<protein>
    <submittedName>
        <fullName evidence="10">Unannotated protein</fullName>
    </submittedName>
</protein>
<evidence type="ECO:0000256" key="3">
    <source>
        <dbReference type="ARBA" id="ARBA00022692"/>
    </source>
</evidence>
<name>A0A6J7NKA9_9ZZZZ</name>
<feature type="transmembrane region" description="Helical" evidence="8">
    <location>
        <begin position="445"/>
        <end position="468"/>
    </location>
</feature>
<feature type="transmembrane region" description="Helical" evidence="8">
    <location>
        <begin position="66"/>
        <end position="85"/>
    </location>
</feature>
<dbReference type="Pfam" id="PF03023">
    <property type="entry name" value="MurJ"/>
    <property type="match status" value="1"/>
</dbReference>
<feature type="transmembrane region" description="Helical" evidence="8">
    <location>
        <begin position="514"/>
        <end position="538"/>
    </location>
</feature>
<feature type="transmembrane region" description="Helical" evidence="8">
    <location>
        <begin position="211"/>
        <end position="234"/>
    </location>
</feature>
<dbReference type="GO" id="GO:0015648">
    <property type="term" value="F:lipid-linked peptidoglycan transporter activity"/>
    <property type="evidence" value="ECO:0007669"/>
    <property type="project" value="TreeGrafter"/>
</dbReference>
<feature type="transmembrane region" description="Helical" evidence="8">
    <location>
        <begin position="105"/>
        <end position="128"/>
    </location>
</feature>
<sequence length="560" mass="59084">MSDDTLPPRKRPDSSEASLIKSSALMASGTVVSRITGVGRDVAMTAALGFFIVADAYSLGNTLPNIVYILVVGGALNAVFIPQLVRHMRDDLDSGAAYTDRLLTLIVSALLLLSAIAVIAAPWIVSLYATSEYSDSQRALAVAFAQFCLPQILFYGVYTVFSQVLVARGHFGAAMFAPIINNVIAIGVFVGFLAVAGSAAAADGALSSTEVAWLGIGSTVGVAAQALILVPVLWRSGYVLRPRFDWRGTGLGKTGSLAAWTIGLVLVNQLGYIVITRLATFANVIAENNALIPAGLTTYQKAHLIFILPHSVITVSLVTALLPRLSRSAHEGDLRSMSQQLASTARLAAAVVIPLAAIMLVLAPRLTRLIFGFGASTSASATYTGAVVIAFLIGMIPFTLFYILLRGWYALEDTRTPFFLTIGFNVMMLAIMVPVFYAVPDSAKVVSMAASYSVAYWLIFIVATWMLSRRLGGLEVAATVRSLLVVALAGAVGALVTLAAVNGMAQLVPEAGRWGLLVNLVVGAALGTVGFVIAAWVLRIREVREVGGLLRSRLPGGRPA</sequence>
<evidence type="ECO:0000256" key="2">
    <source>
        <dbReference type="ARBA" id="ARBA00022475"/>
    </source>
</evidence>
<feature type="transmembrane region" description="Helical" evidence="8">
    <location>
        <begin position="255"/>
        <end position="275"/>
    </location>
</feature>
<evidence type="ECO:0000256" key="5">
    <source>
        <dbReference type="ARBA" id="ARBA00022984"/>
    </source>
</evidence>
<dbReference type="AlphaFoldDB" id="A0A6J7NKA9"/>
<keyword evidence="6 8" id="KW-1133">Transmembrane helix</keyword>
<dbReference type="InterPro" id="IPR051050">
    <property type="entry name" value="Lipid_II_flippase_MurJ/MviN"/>
</dbReference>